<organism evidence="3 4">
    <name type="scientific">Prorocentrum cordatum</name>
    <dbReference type="NCBI Taxonomy" id="2364126"/>
    <lineage>
        <taxon>Eukaryota</taxon>
        <taxon>Sar</taxon>
        <taxon>Alveolata</taxon>
        <taxon>Dinophyceae</taxon>
        <taxon>Prorocentrales</taxon>
        <taxon>Prorocentraceae</taxon>
        <taxon>Prorocentrum</taxon>
    </lineage>
</organism>
<evidence type="ECO:0000313" key="4">
    <source>
        <dbReference type="Proteomes" id="UP001189429"/>
    </source>
</evidence>
<evidence type="ECO:0000256" key="2">
    <source>
        <dbReference type="SAM" id="MobiDB-lite"/>
    </source>
</evidence>
<evidence type="ECO:0008006" key="5">
    <source>
        <dbReference type="Google" id="ProtNLM"/>
    </source>
</evidence>
<name>A0ABN9PUM6_9DINO</name>
<dbReference type="InterPro" id="IPR036691">
    <property type="entry name" value="Endo/exonu/phosph_ase_sf"/>
</dbReference>
<dbReference type="EMBL" id="CAUYUJ010001303">
    <property type="protein sequence ID" value="CAK0795265.1"/>
    <property type="molecule type" value="Genomic_DNA"/>
</dbReference>
<comment type="caution">
    <text evidence="3">The sequence shown here is derived from an EMBL/GenBank/DDBJ whole genome shotgun (WGS) entry which is preliminary data.</text>
</comment>
<dbReference type="Proteomes" id="UP001189429">
    <property type="component" value="Unassembled WGS sequence"/>
</dbReference>
<gene>
    <name evidence="3" type="ORF">PCOR1329_LOCUS4982</name>
</gene>
<sequence>MADWAPPWRGGCSGKSRWSCSCGATGNYATRKHCRGCGAAAPRRPSTFKEALLGPSKREVAMQKKLDVLTQERTALKGSGKVGKGEMADWEKEAPQVDLARLCKRAQACKSERGENSEEYNAAPATYQAARAEKDNGKPHSVQLTQAKHARGKLEKEVEASAKDASWYEQQLEEARAKYENNKEQLQVARAKEQGLRVQDCGVRESPEFLKAMQRQFDGAIDGSGVTKEEYQQASDMLGKVVANAKQEDAGALGHQEHHYLRSLNYQNSRLKSRNGSGQAGYQKKPHLISESDGRRCAPAWPSKQPNDSGDGSERNRKPMHDTVTLWTYNGTGWGTIKDEIMEEMQGLQSYAVQGHHLNTDKLAVVAQSMKGPNGEPDASAGVAVVVPKRVGMSYVFGKDDWHISPQASPGRAAAAWLSVGRGIVLATVYLWTAEGMTSRNTQLITHVIGKLQSSGVPWVIGGDFQVAPEVMASVAGVKVAKATVVTANAACGTCRHACGNSEIDYVVAANSVAPQVGGVAVQESWPAAPHKPVGLTLKLKAVQLRVRVLEKPKELPEVPIGCVPKPPKCADVQEFSTQVAANIEWAKYMQVLEREAFQVRGMRWEASDPRAGRADVPAWRVKPLTFRGANAPTAARAATWWRWAARALHNLQGARQRLRQAMGKDSDQLQKRKRDANHAERLFQVRPHRAKYISVKDQGIRQARCDMVAAGQLRGDSRVVTLQAWVKEAESNMKTVDQQLLNDRRAKWADKLEIAAAGAAGKLHRMS</sequence>
<feature type="coiled-coil region" evidence="1">
    <location>
        <begin position="165"/>
        <end position="196"/>
    </location>
</feature>
<evidence type="ECO:0000313" key="3">
    <source>
        <dbReference type="EMBL" id="CAK0795265.1"/>
    </source>
</evidence>
<keyword evidence="1" id="KW-0175">Coiled coil</keyword>
<protein>
    <recommendedName>
        <fullName evidence="5">RanBP2-type domain-containing protein</fullName>
    </recommendedName>
</protein>
<dbReference type="Gene3D" id="3.60.10.10">
    <property type="entry name" value="Endonuclease/exonuclease/phosphatase"/>
    <property type="match status" value="1"/>
</dbReference>
<dbReference type="SUPFAM" id="SSF56219">
    <property type="entry name" value="DNase I-like"/>
    <property type="match status" value="1"/>
</dbReference>
<proteinExistence type="predicted"/>
<accession>A0ABN9PUM6</accession>
<reference evidence="3" key="1">
    <citation type="submission" date="2023-10" db="EMBL/GenBank/DDBJ databases">
        <authorList>
            <person name="Chen Y."/>
            <person name="Shah S."/>
            <person name="Dougan E. K."/>
            <person name="Thang M."/>
            <person name="Chan C."/>
        </authorList>
    </citation>
    <scope>NUCLEOTIDE SEQUENCE [LARGE SCALE GENOMIC DNA]</scope>
</reference>
<feature type="region of interest" description="Disordered" evidence="2">
    <location>
        <begin position="271"/>
        <end position="319"/>
    </location>
</feature>
<evidence type="ECO:0000256" key="1">
    <source>
        <dbReference type="SAM" id="Coils"/>
    </source>
</evidence>
<keyword evidence="4" id="KW-1185">Reference proteome</keyword>